<dbReference type="SUPFAM" id="SSF46689">
    <property type="entry name" value="Homeodomain-like"/>
    <property type="match status" value="1"/>
</dbReference>
<dbReference type="Gene3D" id="1.10.357.10">
    <property type="entry name" value="Tetracycline Repressor, domain 2"/>
    <property type="match status" value="1"/>
</dbReference>
<keyword evidence="3 5" id="KW-0238">DNA-binding</keyword>
<dbReference type="Gene3D" id="1.10.10.60">
    <property type="entry name" value="Homeodomain-like"/>
    <property type="match status" value="1"/>
</dbReference>
<evidence type="ECO:0000256" key="4">
    <source>
        <dbReference type="ARBA" id="ARBA00023163"/>
    </source>
</evidence>
<evidence type="ECO:0000256" key="1">
    <source>
        <dbReference type="ARBA" id="ARBA00022491"/>
    </source>
</evidence>
<dbReference type="RefSeq" id="WP_109902828.1">
    <property type="nucleotide sequence ID" value="NZ_QGLE01000002.1"/>
</dbReference>
<dbReference type="GO" id="GO:0000976">
    <property type="term" value="F:transcription cis-regulatory region binding"/>
    <property type="evidence" value="ECO:0007669"/>
    <property type="project" value="TreeGrafter"/>
</dbReference>
<dbReference type="SUPFAM" id="SSF48498">
    <property type="entry name" value="Tetracyclin repressor-like, C-terminal domain"/>
    <property type="match status" value="1"/>
</dbReference>
<keyword evidence="2" id="KW-0805">Transcription regulation</keyword>
<evidence type="ECO:0000256" key="5">
    <source>
        <dbReference type="PROSITE-ProRule" id="PRU00335"/>
    </source>
</evidence>
<dbReference type="InterPro" id="IPR036271">
    <property type="entry name" value="Tet_transcr_reg_TetR-rel_C_sf"/>
</dbReference>
<dbReference type="InterPro" id="IPR009057">
    <property type="entry name" value="Homeodomain-like_sf"/>
</dbReference>
<dbReference type="InterPro" id="IPR001647">
    <property type="entry name" value="HTH_TetR"/>
</dbReference>
<evidence type="ECO:0000256" key="2">
    <source>
        <dbReference type="ARBA" id="ARBA00023015"/>
    </source>
</evidence>
<dbReference type="Proteomes" id="UP000245461">
    <property type="component" value="Unassembled WGS sequence"/>
</dbReference>
<feature type="domain" description="HTH tetR-type" evidence="6">
    <location>
        <begin position="9"/>
        <end position="69"/>
    </location>
</feature>
<accession>A0A317EDT1</accession>
<sequence>MTRREENRENRRRAILAAAKACFAAHGFQGTGMAEIALASGVTPANLYRYFAAKAEIVCAIVDEQREDVAAAIVRAEAEGDAMRALHSLFRHFLTEARDIAASRLWLEVLAEVARNPQVKAAFDRDDGLVKQGILALIERGKAEGVMAPDLDPSATAIWLIALVDGAVGRMVIEPDYDIDRATDSFLDLIGRALGPRG</sequence>
<evidence type="ECO:0000259" key="6">
    <source>
        <dbReference type="PROSITE" id="PS50977"/>
    </source>
</evidence>
<keyword evidence="8" id="KW-1185">Reference proteome</keyword>
<evidence type="ECO:0000256" key="3">
    <source>
        <dbReference type="ARBA" id="ARBA00023125"/>
    </source>
</evidence>
<dbReference type="AlphaFoldDB" id="A0A317EDT1"/>
<protein>
    <recommendedName>
        <fullName evidence="6">HTH tetR-type domain-containing protein</fullName>
    </recommendedName>
</protein>
<dbReference type="InterPro" id="IPR039538">
    <property type="entry name" value="BetI_C"/>
</dbReference>
<dbReference type="InterPro" id="IPR050109">
    <property type="entry name" value="HTH-type_TetR-like_transc_reg"/>
</dbReference>
<keyword evidence="4" id="KW-0804">Transcription</keyword>
<dbReference type="PANTHER" id="PTHR30055">
    <property type="entry name" value="HTH-TYPE TRANSCRIPTIONAL REGULATOR RUTR"/>
    <property type="match status" value="1"/>
</dbReference>
<reference evidence="7 8" key="1">
    <citation type="submission" date="2018-05" db="EMBL/GenBank/DDBJ databases">
        <title>Zavarzinia sp. HR-AS.</title>
        <authorList>
            <person name="Lee Y."/>
            <person name="Jeon C.O."/>
        </authorList>
    </citation>
    <scope>NUCLEOTIDE SEQUENCE [LARGE SCALE GENOMIC DNA]</scope>
    <source>
        <strain evidence="7 8">HR-AS</strain>
    </source>
</reference>
<name>A0A317EDT1_9PROT</name>
<dbReference type="PRINTS" id="PR00455">
    <property type="entry name" value="HTHTETR"/>
</dbReference>
<dbReference type="Pfam" id="PF00440">
    <property type="entry name" value="TetR_N"/>
    <property type="match status" value="1"/>
</dbReference>
<dbReference type="PROSITE" id="PS50977">
    <property type="entry name" value="HTH_TETR_2"/>
    <property type="match status" value="1"/>
</dbReference>
<feature type="DNA-binding region" description="H-T-H motif" evidence="5">
    <location>
        <begin position="32"/>
        <end position="51"/>
    </location>
</feature>
<comment type="caution">
    <text evidence="7">The sequence shown here is derived from an EMBL/GenBank/DDBJ whole genome shotgun (WGS) entry which is preliminary data.</text>
</comment>
<organism evidence="7 8">
    <name type="scientific">Zavarzinia aquatilis</name>
    <dbReference type="NCBI Taxonomy" id="2211142"/>
    <lineage>
        <taxon>Bacteria</taxon>
        <taxon>Pseudomonadati</taxon>
        <taxon>Pseudomonadota</taxon>
        <taxon>Alphaproteobacteria</taxon>
        <taxon>Rhodospirillales</taxon>
        <taxon>Zavarziniaceae</taxon>
        <taxon>Zavarzinia</taxon>
    </lineage>
</organism>
<evidence type="ECO:0000313" key="8">
    <source>
        <dbReference type="Proteomes" id="UP000245461"/>
    </source>
</evidence>
<evidence type="ECO:0000313" key="7">
    <source>
        <dbReference type="EMBL" id="PWR24911.1"/>
    </source>
</evidence>
<dbReference type="Pfam" id="PF13977">
    <property type="entry name" value="TetR_C_6"/>
    <property type="match status" value="1"/>
</dbReference>
<gene>
    <name evidence="7" type="ORF">DKG74_03845</name>
</gene>
<proteinExistence type="predicted"/>
<dbReference type="GO" id="GO:0003700">
    <property type="term" value="F:DNA-binding transcription factor activity"/>
    <property type="evidence" value="ECO:0007669"/>
    <property type="project" value="TreeGrafter"/>
</dbReference>
<dbReference type="OrthoDB" id="9802802at2"/>
<dbReference type="EMBL" id="QGLE01000002">
    <property type="protein sequence ID" value="PWR24911.1"/>
    <property type="molecule type" value="Genomic_DNA"/>
</dbReference>
<keyword evidence="1" id="KW-0678">Repressor</keyword>
<dbReference type="PANTHER" id="PTHR30055:SF234">
    <property type="entry name" value="HTH-TYPE TRANSCRIPTIONAL REGULATOR BETI"/>
    <property type="match status" value="1"/>
</dbReference>